<feature type="transmembrane region" description="Helical" evidence="8">
    <location>
        <begin position="207"/>
        <end position="227"/>
    </location>
</feature>
<keyword evidence="7 8" id="KW-0472">Membrane</keyword>
<dbReference type="Pfam" id="PF00528">
    <property type="entry name" value="BPD_transp_1"/>
    <property type="match status" value="1"/>
</dbReference>
<dbReference type="GO" id="GO:0005886">
    <property type="term" value="C:plasma membrane"/>
    <property type="evidence" value="ECO:0007669"/>
    <property type="project" value="UniProtKB-SubCell"/>
</dbReference>
<evidence type="ECO:0000256" key="7">
    <source>
        <dbReference type="ARBA" id="ARBA00023136"/>
    </source>
</evidence>
<evidence type="ECO:0000256" key="3">
    <source>
        <dbReference type="ARBA" id="ARBA00022448"/>
    </source>
</evidence>
<dbReference type="PROSITE" id="PS50928">
    <property type="entry name" value="ABC_TM1"/>
    <property type="match status" value="1"/>
</dbReference>
<comment type="subcellular location">
    <subcellularLocation>
        <location evidence="1 8">Cell membrane</location>
        <topology evidence="1 8">Multi-pass membrane protein</topology>
    </subcellularLocation>
</comment>
<evidence type="ECO:0000256" key="5">
    <source>
        <dbReference type="ARBA" id="ARBA00022692"/>
    </source>
</evidence>
<dbReference type="GO" id="GO:0055085">
    <property type="term" value="P:transmembrane transport"/>
    <property type="evidence" value="ECO:0007669"/>
    <property type="project" value="InterPro"/>
</dbReference>
<comment type="similarity">
    <text evidence="2">Belongs to the binding-protein-dependent transport system permease family. CysTW subfamily.</text>
</comment>
<gene>
    <name evidence="10" type="ORF">BECKFW1821A_GA0114235_105423</name>
</gene>
<protein>
    <submittedName>
        <fullName evidence="10">Spermidine/putrescine transport system permease protein</fullName>
    </submittedName>
</protein>
<evidence type="ECO:0000256" key="1">
    <source>
        <dbReference type="ARBA" id="ARBA00004651"/>
    </source>
</evidence>
<evidence type="ECO:0000256" key="4">
    <source>
        <dbReference type="ARBA" id="ARBA00022475"/>
    </source>
</evidence>
<dbReference type="Gene3D" id="1.10.3720.10">
    <property type="entry name" value="MetI-like"/>
    <property type="match status" value="1"/>
</dbReference>
<dbReference type="PANTHER" id="PTHR42929">
    <property type="entry name" value="INNER MEMBRANE ABC TRANSPORTER PERMEASE PROTEIN YDCU-RELATED-RELATED"/>
    <property type="match status" value="1"/>
</dbReference>
<feature type="transmembrane region" description="Helical" evidence="8">
    <location>
        <begin position="262"/>
        <end position="287"/>
    </location>
</feature>
<dbReference type="AlphaFoldDB" id="A0A450SP60"/>
<feature type="transmembrane region" description="Helical" evidence="8">
    <location>
        <begin position="158"/>
        <end position="183"/>
    </location>
</feature>
<sequence>MGLPWKSRNSLPYSENVRGYGLLSPALILLTLAMAAPIMVLAGLSLWTQTDAGYDTTPTLDNYITFFDRRIYPLVLLRSLKVSALVALATVSMAYPAAYFVAFRVTRNKILWLILITLPFWTSYLLRVFSWKLILGYNSLINSGLLWLGVIERPLDFLVYNVFAVVVTLAHAMAAFAIFPIYLSLSKIDRSLIEAAHDLGEGPVMTFFRVTLPLSLPGVVAATLLVFIPTVGDYVTPKLVGGTTGIMIGNLIQSAFGRGDDWPLGAAISMVSMIAVTLAACIFVFGVTRFKARIK</sequence>
<feature type="transmembrane region" description="Helical" evidence="8">
    <location>
        <begin position="110"/>
        <end position="127"/>
    </location>
</feature>
<dbReference type="EMBL" id="CAADEW010000054">
    <property type="protein sequence ID" value="VFJ55584.1"/>
    <property type="molecule type" value="Genomic_DNA"/>
</dbReference>
<dbReference type="InterPro" id="IPR035906">
    <property type="entry name" value="MetI-like_sf"/>
</dbReference>
<feature type="transmembrane region" description="Helical" evidence="8">
    <location>
        <begin position="82"/>
        <end position="103"/>
    </location>
</feature>
<feature type="transmembrane region" description="Helical" evidence="8">
    <location>
        <begin position="20"/>
        <end position="47"/>
    </location>
</feature>
<dbReference type="PANTHER" id="PTHR42929:SF1">
    <property type="entry name" value="INNER MEMBRANE ABC TRANSPORTER PERMEASE PROTEIN YDCU-RELATED"/>
    <property type="match status" value="1"/>
</dbReference>
<keyword evidence="6 8" id="KW-1133">Transmembrane helix</keyword>
<dbReference type="CDD" id="cd06261">
    <property type="entry name" value="TM_PBP2"/>
    <property type="match status" value="1"/>
</dbReference>
<dbReference type="SUPFAM" id="SSF161098">
    <property type="entry name" value="MetI-like"/>
    <property type="match status" value="1"/>
</dbReference>
<feature type="domain" description="ABC transmembrane type-1" evidence="9">
    <location>
        <begin position="76"/>
        <end position="283"/>
    </location>
</feature>
<evidence type="ECO:0000256" key="2">
    <source>
        <dbReference type="ARBA" id="ARBA00007069"/>
    </source>
</evidence>
<evidence type="ECO:0000313" key="10">
    <source>
        <dbReference type="EMBL" id="VFJ55584.1"/>
    </source>
</evidence>
<evidence type="ECO:0000256" key="8">
    <source>
        <dbReference type="RuleBase" id="RU363032"/>
    </source>
</evidence>
<feature type="transmembrane region" description="Helical" evidence="8">
    <location>
        <begin position="133"/>
        <end position="151"/>
    </location>
</feature>
<reference evidence="10" key="1">
    <citation type="submission" date="2019-02" db="EMBL/GenBank/DDBJ databases">
        <authorList>
            <person name="Gruber-Vodicka R. H."/>
            <person name="Seah K. B. B."/>
        </authorList>
    </citation>
    <scope>NUCLEOTIDE SEQUENCE</scope>
    <source>
        <strain evidence="10">BECK_BZ15</strain>
    </source>
</reference>
<keyword evidence="4" id="KW-1003">Cell membrane</keyword>
<proteinExistence type="inferred from homology"/>
<keyword evidence="5 8" id="KW-0812">Transmembrane</keyword>
<organism evidence="10">
    <name type="scientific">Candidatus Kentrum sp. FW</name>
    <dbReference type="NCBI Taxonomy" id="2126338"/>
    <lineage>
        <taxon>Bacteria</taxon>
        <taxon>Pseudomonadati</taxon>
        <taxon>Pseudomonadota</taxon>
        <taxon>Gammaproteobacteria</taxon>
        <taxon>Candidatus Kentrum</taxon>
    </lineage>
</organism>
<evidence type="ECO:0000256" key="6">
    <source>
        <dbReference type="ARBA" id="ARBA00022989"/>
    </source>
</evidence>
<feature type="transmembrane region" description="Helical" evidence="8">
    <location>
        <begin position="239"/>
        <end position="256"/>
    </location>
</feature>
<dbReference type="InterPro" id="IPR000515">
    <property type="entry name" value="MetI-like"/>
</dbReference>
<keyword evidence="3 8" id="KW-0813">Transport</keyword>
<accession>A0A450SP60</accession>
<name>A0A450SP60_9GAMM</name>
<evidence type="ECO:0000259" key="9">
    <source>
        <dbReference type="PROSITE" id="PS50928"/>
    </source>
</evidence>